<dbReference type="RefSeq" id="WP_006844295.1">
    <property type="nucleotide sequence ID" value="NZ_AQWJ01000008.1"/>
</dbReference>
<dbReference type="eggNOG" id="COG0332">
    <property type="taxonomic scope" value="Bacteria"/>
</dbReference>
<dbReference type="HOGENOM" id="CLU_039592_4_1_10"/>
<dbReference type="CDD" id="cd00830">
    <property type="entry name" value="KAS_III"/>
    <property type="match status" value="1"/>
</dbReference>
<dbReference type="Proteomes" id="UP000006420">
    <property type="component" value="Unassembled WGS sequence"/>
</dbReference>
<keyword evidence="2" id="KW-0012">Acyltransferase</keyword>
<dbReference type="AlphaFoldDB" id="F8X3X2"/>
<dbReference type="EMBL" id="ADLW01000016">
    <property type="protein sequence ID" value="EGK05261.1"/>
    <property type="molecule type" value="Genomic_DNA"/>
</dbReference>
<dbReference type="GeneID" id="78083541"/>
<dbReference type="SUPFAM" id="SSF53901">
    <property type="entry name" value="Thiolase-like"/>
    <property type="match status" value="1"/>
</dbReference>
<dbReference type="Pfam" id="PF08541">
    <property type="entry name" value="ACP_syn_III_C"/>
    <property type="match status" value="1"/>
</dbReference>
<feature type="domain" description="Beta-ketoacyl-[acyl-carrier-protein] synthase III C-terminal" evidence="3">
    <location>
        <begin position="229"/>
        <end position="313"/>
    </location>
</feature>
<dbReference type="Pfam" id="PF08545">
    <property type="entry name" value="ACP_syn_III"/>
    <property type="match status" value="1"/>
</dbReference>
<keyword evidence="6" id="KW-1185">Reference proteome</keyword>
<evidence type="ECO:0000313" key="6">
    <source>
        <dbReference type="Proteomes" id="UP000006420"/>
    </source>
</evidence>
<dbReference type="InterPro" id="IPR013751">
    <property type="entry name" value="ACP_syn_III_N"/>
</dbReference>
<dbReference type="InterPro" id="IPR013747">
    <property type="entry name" value="ACP_syn_III_C"/>
</dbReference>
<organism evidence="5 6">
    <name type="scientific">Dysgonomonas mossii DSM 22836</name>
    <dbReference type="NCBI Taxonomy" id="742767"/>
    <lineage>
        <taxon>Bacteria</taxon>
        <taxon>Pseudomonadati</taxon>
        <taxon>Bacteroidota</taxon>
        <taxon>Bacteroidia</taxon>
        <taxon>Bacteroidales</taxon>
        <taxon>Dysgonomonadaceae</taxon>
        <taxon>Dysgonomonas</taxon>
    </lineage>
</organism>
<sequence>MYINAVGYYIPTKRINNEYFTQTNGLTDEWIRQRTGIRSRARASEKETSEFMCFTAVKHALPRLPYPIEDVDLVVFASYTPTDTVVTTGHIIQRVYNINLAKVFYVSSACSSSINAIEIIQSFFISGKASKALLVCAEKNSSYSDDSDKISGHLWGDGAVAYFFSKDRFSNEEIQVLDVTSQGLGHIGMGTQAITLNLKRGKLQMPIGRDVFLQACKYMAKSVEEITSKNRYDISDLAYFIGHQANSRILENVIKQLNIPENKTMSNIQELGNTGSASTLLVLAQHYEQLKTGDLVCISVFGGGYSCGACLLKKG</sequence>
<dbReference type="PANTHER" id="PTHR34069:SF2">
    <property type="entry name" value="BETA-KETOACYL-[ACYL-CARRIER-PROTEIN] SYNTHASE III"/>
    <property type="match status" value="1"/>
</dbReference>
<feature type="domain" description="Beta-ketoacyl-[acyl-carrier-protein] synthase III N-terminal" evidence="4">
    <location>
        <begin position="106"/>
        <end position="179"/>
    </location>
</feature>
<dbReference type="PANTHER" id="PTHR34069">
    <property type="entry name" value="3-OXOACYL-[ACYL-CARRIER-PROTEIN] SYNTHASE 3"/>
    <property type="match status" value="1"/>
</dbReference>
<protein>
    <recommendedName>
        <fullName evidence="7">Beta-ketoacyl-[acyl-carrier-protein] synthase III C-terminal domain-containing protein</fullName>
    </recommendedName>
</protein>
<reference evidence="5 6" key="1">
    <citation type="submission" date="2011-04" db="EMBL/GenBank/DDBJ databases">
        <title>The Genome Sequence of Dysgonomonas mossii DSM 22836.</title>
        <authorList>
            <consortium name="The Broad Institute Genome Sequencing Platform"/>
            <person name="Earl A."/>
            <person name="Ward D."/>
            <person name="Feldgarden M."/>
            <person name="Gevers D."/>
            <person name="Pudlo N."/>
            <person name="Martens E."/>
            <person name="Allen-Vercoe E."/>
            <person name="Young S.K."/>
            <person name="Zeng Q."/>
            <person name="Gargeya S."/>
            <person name="Fitzgerald M."/>
            <person name="Haas B."/>
            <person name="Abouelleil A."/>
            <person name="Alvarado L."/>
            <person name="Arachchi H.M."/>
            <person name="Berlin A."/>
            <person name="Brown A."/>
            <person name="Chapman S.B."/>
            <person name="Chen Z."/>
            <person name="Dunbar C."/>
            <person name="Freedman E."/>
            <person name="Gearin G."/>
            <person name="Gellesch M."/>
            <person name="Goldberg J."/>
            <person name="Griggs A."/>
            <person name="Gujja S."/>
            <person name="Heiman D."/>
            <person name="Howarth C."/>
            <person name="Larson L."/>
            <person name="Lui A."/>
            <person name="MacDonald P.J.P."/>
            <person name="Mehta T."/>
            <person name="Montmayeur A."/>
            <person name="Murphy C."/>
            <person name="Neiman D."/>
            <person name="Pearson M."/>
            <person name="Priest M."/>
            <person name="Roberts A."/>
            <person name="Saif S."/>
            <person name="Shea T."/>
            <person name="Shenoy N."/>
            <person name="Sisk P."/>
            <person name="Stolte C."/>
            <person name="Sykes S."/>
            <person name="Yandava C."/>
            <person name="Wortman J."/>
            <person name="Nusbaum C."/>
            <person name="Birren B."/>
        </authorList>
    </citation>
    <scope>NUCLEOTIDE SEQUENCE [LARGE SCALE GENOMIC DNA]</scope>
    <source>
        <strain evidence="5 6">DSM 22836</strain>
    </source>
</reference>
<dbReference type="GO" id="GO:0004315">
    <property type="term" value="F:3-oxoacyl-[acyl-carrier-protein] synthase activity"/>
    <property type="evidence" value="ECO:0007669"/>
    <property type="project" value="InterPro"/>
</dbReference>
<evidence type="ECO:0000256" key="1">
    <source>
        <dbReference type="ARBA" id="ARBA00022679"/>
    </source>
</evidence>
<name>F8X3X2_9BACT</name>
<comment type="caution">
    <text evidence="5">The sequence shown here is derived from an EMBL/GenBank/DDBJ whole genome shotgun (WGS) entry which is preliminary data.</text>
</comment>
<dbReference type="GO" id="GO:0044550">
    <property type="term" value="P:secondary metabolite biosynthetic process"/>
    <property type="evidence" value="ECO:0007669"/>
    <property type="project" value="TreeGrafter"/>
</dbReference>
<gene>
    <name evidence="5" type="ORF">HMPREF9456_02931</name>
</gene>
<evidence type="ECO:0000313" key="5">
    <source>
        <dbReference type="EMBL" id="EGK05261.1"/>
    </source>
</evidence>
<evidence type="ECO:0000259" key="3">
    <source>
        <dbReference type="Pfam" id="PF08541"/>
    </source>
</evidence>
<dbReference type="InterPro" id="IPR016039">
    <property type="entry name" value="Thiolase-like"/>
</dbReference>
<dbReference type="OrthoDB" id="9815506at2"/>
<dbReference type="GO" id="GO:0006633">
    <property type="term" value="P:fatty acid biosynthetic process"/>
    <property type="evidence" value="ECO:0007669"/>
    <property type="project" value="InterPro"/>
</dbReference>
<evidence type="ECO:0000256" key="2">
    <source>
        <dbReference type="ARBA" id="ARBA00023315"/>
    </source>
</evidence>
<accession>F8X3X2</accession>
<evidence type="ECO:0008006" key="7">
    <source>
        <dbReference type="Google" id="ProtNLM"/>
    </source>
</evidence>
<dbReference type="STRING" id="742767.HMPREF9456_02931"/>
<dbReference type="Gene3D" id="3.40.47.10">
    <property type="match status" value="1"/>
</dbReference>
<keyword evidence="1" id="KW-0808">Transferase</keyword>
<evidence type="ECO:0000259" key="4">
    <source>
        <dbReference type="Pfam" id="PF08545"/>
    </source>
</evidence>
<proteinExistence type="predicted"/>